<evidence type="ECO:0000313" key="2">
    <source>
        <dbReference type="EMBL" id="MFC5820641.1"/>
    </source>
</evidence>
<accession>A0ABW1C7C9</accession>
<keyword evidence="1" id="KW-1133">Transmembrane helix</keyword>
<comment type="caution">
    <text evidence="2">The sequence shown here is derived from an EMBL/GenBank/DDBJ whole genome shotgun (WGS) entry which is preliminary data.</text>
</comment>
<feature type="transmembrane region" description="Helical" evidence="1">
    <location>
        <begin position="82"/>
        <end position="102"/>
    </location>
</feature>
<name>A0ABW1C7C9_9ACTN</name>
<reference evidence="3" key="1">
    <citation type="journal article" date="2019" name="Int. J. Syst. Evol. Microbiol.">
        <title>The Global Catalogue of Microorganisms (GCM) 10K type strain sequencing project: providing services to taxonomists for standard genome sequencing and annotation.</title>
        <authorList>
            <consortium name="The Broad Institute Genomics Platform"/>
            <consortium name="The Broad Institute Genome Sequencing Center for Infectious Disease"/>
            <person name="Wu L."/>
            <person name="Ma J."/>
        </authorList>
    </citation>
    <scope>NUCLEOTIDE SEQUENCE [LARGE SCALE GENOMIC DNA]</scope>
    <source>
        <strain evidence="3">CGMCC 4.7106</strain>
    </source>
</reference>
<protein>
    <recommendedName>
        <fullName evidence="4">DUF998 domain-containing protein</fullName>
    </recommendedName>
</protein>
<gene>
    <name evidence="2" type="ORF">ACFPUY_36555</name>
</gene>
<dbReference type="Proteomes" id="UP001596096">
    <property type="component" value="Unassembled WGS sequence"/>
</dbReference>
<keyword evidence="3" id="KW-1185">Reference proteome</keyword>
<keyword evidence="1" id="KW-0472">Membrane</keyword>
<sequence length="226" mass="24003">MTHPFLPNPARDRDSRVWDLLCVGIAVGVVSWGAVGAWTAVTVGNYPWNRWIPFAYGATKGVLLGLLAAAGALAVLRTGRRLPVFVLAFVGGGVLGTVRDLLGPPDPMLYFLDPLPAEQWYWTTTMLLHWAGKVALPAVVCAAALTLLAARPYRPRQSTAAGAALLLAGFALLLLPTIASSLSPEIQGNGEHTNQEVWAFLRCWALGMPVLAAGAVRFSSHLAGRG</sequence>
<evidence type="ECO:0008006" key="4">
    <source>
        <dbReference type="Google" id="ProtNLM"/>
    </source>
</evidence>
<dbReference type="EMBL" id="JBHSNW010000026">
    <property type="protein sequence ID" value="MFC5820641.1"/>
    <property type="molecule type" value="Genomic_DNA"/>
</dbReference>
<evidence type="ECO:0000256" key="1">
    <source>
        <dbReference type="SAM" id="Phobius"/>
    </source>
</evidence>
<feature type="transmembrane region" description="Helical" evidence="1">
    <location>
        <begin position="199"/>
        <end position="218"/>
    </location>
</feature>
<keyword evidence="1" id="KW-0812">Transmembrane</keyword>
<evidence type="ECO:0000313" key="3">
    <source>
        <dbReference type="Proteomes" id="UP001596096"/>
    </source>
</evidence>
<dbReference type="RefSeq" id="WP_219546893.1">
    <property type="nucleotide sequence ID" value="NZ_JAHKRN010000029.1"/>
</dbReference>
<feature type="transmembrane region" description="Helical" evidence="1">
    <location>
        <begin position="122"/>
        <end position="148"/>
    </location>
</feature>
<feature type="transmembrane region" description="Helical" evidence="1">
    <location>
        <begin position="160"/>
        <end position="179"/>
    </location>
</feature>
<proteinExistence type="predicted"/>
<feature type="transmembrane region" description="Helical" evidence="1">
    <location>
        <begin position="20"/>
        <end position="41"/>
    </location>
</feature>
<feature type="transmembrane region" description="Helical" evidence="1">
    <location>
        <begin position="53"/>
        <end position="75"/>
    </location>
</feature>
<organism evidence="2 3">
    <name type="scientific">Nonomuraea harbinensis</name>
    <dbReference type="NCBI Taxonomy" id="1286938"/>
    <lineage>
        <taxon>Bacteria</taxon>
        <taxon>Bacillati</taxon>
        <taxon>Actinomycetota</taxon>
        <taxon>Actinomycetes</taxon>
        <taxon>Streptosporangiales</taxon>
        <taxon>Streptosporangiaceae</taxon>
        <taxon>Nonomuraea</taxon>
    </lineage>
</organism>